<protein>
    <recommendedName>
        <fullName evidence="4">DUF952 domain-containing protein</fullName>
    </recommendedName>
</protein>
<evidence type="ECO:0000313" key="2">
    <source>
        <dbReference type="EMBL" id="CAF1349998.1"/>
    </source>
</evidence>
<name>A0A815HF74_9BILA</name>
<evidence type="ECO:0000313" key="1">
    <source>
        <dbReference type="EMBL" id="CAF0961204.1"/>
    </source>
</evidence>
<evidence type="ECO:0000313" key="3">
    <source>
        <dbReference type="Proteomes" id="UP000663870"/>
    </source>
</evidence>
<evidence type="ECO:0008006" key="4">
    <source>
        <dbReference type="Google" id="ProtNLM"/>
    </source>
</evidence>
<gene>
    <name evidence="2" type="ORF">JXQ802_LOCUS32038</name>
    <name evidence="1" type="ORF">PYM288_LOCUS12636</name>
</gene>
<comment type="caution">
    <text evidence="2">The sequence shown here is derived from an EMBL/GenBank/DDBJ whole genome shotgun (WGS) entry which is preliminary data.</text>
</comment>
<dbReference type="EMBL" id="CAJNOH010000238">
    <property type="protein sequence ID" value="CAF0961204.1"/>
    <property type="molecule type" value="Genomic_DNA"/>
</dbReference>
<dbReference type="Pfam" id="PF06108">
    <property type="entry name" value="DUF952"/>
    <property type="match status" value="1"/>
</dbReference>
<dbReference type="SUPFAM" id="SSF56399">
    <property type="entry name" value="ADP-ribosylation"/>
    <property type="match status" value="1"/>
</dbReference>
<dbReference type="InterPro" id="IPR009297">
    <property type="entry name" value="DUF952"/>
</dbReference>
<dbReference type="PANTHER" id="PTHR34129:SF1">
    <property type="entry name" value="DUF952 DOMAIN-CONTAINING PROTEIN"/>
    <property type="match status" value="1"/>
</dbReference>
<keyword evidence="3" id="KW-1185">Reference proteome</keyword>
<dbReference type="EMBL" id="CAJNOL010001390">
    <property type="protein sequence ID" value="CAF1349998.1"/>
    <property type="molecule type" value="Genomic_DNA"/>
</dbReference>
<dbReference type="Gene3D" id="3.20.170.20">
    <property type="entry name" value="Protein of unknown function DUF952"/>
    <property type="match status" value="1"/>
</dbReference>
<accession>A0A815HF74</accession>
<dbReference type="PANTHER" id="PTHR34129">
    <property type="entry name" value="BLR1139 PROTEIN"/>
    <property type="match status" value="1"/>
</dbReference>
<reference evidence="2" key="1">
    <citation type="submission" date="2021-02" db="EMBL/GenBank/DDBJ databases">
        <authorList>
            <person name="Nowell W R."/>
        </authorList>
    </citation>
    <scope>NUCLEOTIDE SEQUENCE</scope>
</reference>
<dbReference type="AlphaFoldDB" id="A0A815HF74"/>
<proteinExistence type="predicted"/>
<dbReference type="Proteomes" id="UP000663854">
    <property type="component" value="Unassembled WGS sequence"/>
</dbReference>
<organism evidence="2 3">
    <name type="scientific">Rotaria sordida</name>
    <dbReference type="NCBI Taxonomy" id="392033"/>
    <lineage>
        <taxon>Eukaryota</taxon>
        <taxon>Metazoa</taxon>
        <taxon>Spiralia</taxon>
        <taxon>Gnathifera</taxon>
        <taxon>Rotifera</taxon>
        <taxon>Eurotatoria</taxon>
        <taxon>Bdelloidea</taxon>
        <taxon>Philodinida</taxon>
        <taxon>Philodinidae</taxon>
        <taxon>Rotaria</taxon>
    </lineage>
</organism>
<dbReference type="Proteomes" id="UP000663870">
    <property type="component" value="Unassembled WGS sequence"/>
</dbReference>
<sequence length="134" mass="15686">MTCFLKERKERKKERIRGNMSLIYHLAPATRWYSWPTNKPYLPAEYDKDGFIHCTSGDELMIKVANQFFKNVTGDYVLLVIDTMKLEDPASPVKWEKASEFDPLFPHIYGPIDRKAIVEERPVQRTDDGTFVGW</sequence>